<dbReference type="EMBL" id="NKTX01000093">
    <property type="protein sequence ID" value="PYD78721.1"/>
    <property type="molecule type" value="Genomic_DNA"/>
</dbReference>
<dbReference type="Pfam" id="PF06776">
    <property type="entry name" value="IalB"/>
    <property type="match status" value="1"/>
</dbReference>
<gene>
    <name evidence="1" type="ORF">CFR80_16140</name>
</gene>
<organism evidence="1 2">
    <name type="scientific">Komagataeibacter oboediens</name>
    <dbReference type="NCBI Taxonomy" id="65958"/>
    <lineage>
        <taxon>Bacteria</taxon>
        <taxon>Pseudomonadati</taxon>
        <taxon>Pseudomonadota</taxon>
        <taxon>Alphaproteobacteria</taxon>
        <taxon>Acetobacterales</taxon>
        <taxon>Acetobacteraceae</taxon>
        <taxon>Komagataeibacter</taxon>
    </lineage>
</organism>
<reference evidence="1 2" key="1">
    <citation type="submission" date="2017-07" db="EMBL/GenBank/DDBJ databases">
        <title>A draft genome sequence of Komagataeibacter oboediens LMG 18849.</title>
        <authorList>
            <person name="Skraban J."/>
            <person name="Cleenwerck I."/>
            <person name="Vandamme P."/>
            <person name="Trcek J."/>
        </authorList>
    </citation>
    <scope>NUCLEOTIDE SEQUENCE [LARGE SCALE GENOMIC DNA]</scope>
    <source>
        <strain evidence="1 2">LMG 18849</strain>
    </source>
</reference>
<evidence type="ECO:0000313" key="2">
    <source>
        <dbReference type="Proteomes" id="UP000247417"/>
    </source>
</evidence>
<dbReference type="InterPro" id="IPR038696">
    <property type="entry name" value="IalB_sf"/>
</dbReference>
<dbReference type="InterPro" id="IPR010642">
    <property type="entry name" value="Invasion_prot_B"/>
</dbReference>
<proteinExistence type="predicted"/>
<protein>
    <submittedName>
        <fullName evidence="1">Uncharacterized protein</fullName>
    </submittedName>
</protein>
<dbReference type="OrthoDB" id="9814802at2"/>
<evidence type="ECO:0000313" key="1">
    <source>
        <dbReference type="EMBL" id="PYD78721.1"/>
    </source>
</evidence>
<dbReference type="RefSeq" id="WP_083819137.1">
    <property type="nucleotide sequence ID" value="NZ_NKTX01000093.1"/>
</dbReference>
<accession>A0A318QMZ5</accession>
<name>A0A318QMZ5_9PROT</name>
<sequence length="84" mass="9006">MGHPVRSGQPVAFRTCLPAGCIAPLAFDASTLSHLRISKTMRIVAVSVRGQTIAFPVSLNGFSGAFDRIRTIRKQGWGILPAMP</sequence>
<dbReference type="Proteomes" id="UP000247417">
    <property type="component" value="Unassembled WGS sequence"/>
</dbReference>
<dbReference type="Gene3D" id="2.60.40.1880">
    <property type="entry name" value="Invasion associated locus B (IalB) protein"/>
    <property type="match status" value="1"/>
</dbReference>
<dbReference type="AlphaFoldDB" id="A0A318QMZ5"/>
<comment type="caution">
    <text evidence="1">The sequence shown here is derived from an EMBL/GenBank/DDBJ whole genome shotgun (WGS) entry which is preliminary data.</text>
</comment>